<dbReference type="Gene3D" id="3.30.559.10">
    <property type="entry name" value="Chloramphenicol acetyltransferase-like domain"/>
    <property type="match status" value="3"/>
</dbReference>
<feature type="domain" description="Carrier" evidence="5">
    <location>
        <begin position="980"/>
        <end position="1055"/>
    </location>
</feature>
<keyword evidence="4" id="KW-0436">Ligase</keyword>
<dbReference type="InterPro" id="IPR000415">
    <property type="entry name" value="Nitroreductase-like"/>
</dbReference>
<dbReference type="Pfam" id="PF00668">
    <property type="entry name" value="Condensation"/>
    <property type="match status" value="3"/>
</dbReference>
<dbReference type="PANTHER" id="PTHR45527">
    <property type="entry name" value="NONRIBOSOMAL PEPTIDE SYNTHETASE"/>
    <property type="match status" value="1"/>
</dbReference>
<name>A0A4V3DBE7_9HYPH</name>
<dbReference type="InterPro" id="IPR042099">
    <property type="entry name" value="ANL_N_sf"/>
</dbReference>
<comment type="caution">
    <text evidence="6">The sequence shown here is derived from an EMBL/GenBank/DDBJ whole genome shotgun (WGS) entry which is preliminary data.</text>
</comment>
<dbReference type="InterPro" id="IPR057737">
    <property type="entry name" value="Condensation_MtbB-like"/>
</dbReference>
<dbReference type="SUPFAM" id="SSF52777">
    <property type="entry name" value="CoA-dependent acyltransferases"/>
    <property type="match status" value="6"/>
</dbReference>
<dbReference type="InterPro" id="IPR006162">
    <property type="entry name" value="Ppantetheine_attach_site"/>
</dbReference>
<dbReference type="OrthoDB" id="9803968at2"/>
<dbReference type="SUPFAM" id="SSF47336">
    <property type="entry name" value="ACP-like"/>
    <property type="match status" value="3"/>
</dbReference>
<dbReference type="SMART" id="SM00823">
    <property type="entry name" value="PKS_PP"/>
    <property type="match status" value="3"/>
</dbReference>
<dbReference type="InterPro" id="IPR020806">
    <property type="entry name" value="PKS_PP-bd"/>
</dbReference>
<gene>
    <name evidence="6" type="ORF">ATL17_0259</name>
</gene>
<sequence>MSGQTISAPSKKSRFSRDRLKQVKANAGIPRLPRDGQPLPASAAQKMFWLLSQGEDASAAYVLQAMLRLDGQIDQKLLTQAFHAFSDRHEAVRTSFDMTSDGLVQHIGAVGTPFPLSFERAESIAQRDKQISKAVAAPMDLGHCGLVKAHLFSVGDHDHILLVLAHHTVADRDSLGFMLQDVAGEYSALVAGAQAPAKVDALPYADFAAWEQDKIVKTQLAREKQFWQQNLANCPALSTPTSEKKRPKVAEFEGQTQAFTLDADVTAKVQSFSRQASVSDFTTAVAAWVILLQTQAHQYDVVTGTPVSLRNLPELRNSFGPLVNSLPLRFGNLFDQSADQLVRQVQSVFLEAQNHQNIQFDQIIETVNPPRHPSHSPLFQTMFSWAQSDDDGRLKFGDCVATPNSLGGQTAQLDLTLDLVLRGNQIKGEFEFATALFSPDEVQALSNRYQHILEQLVEHAGDEFAYISASLFAKPSRLMGLGQTEDNAPLVHELVAQQAENRPDQIAVRDGERSITYAEFEHRANQMANLLRAKGISVGDRVAICLPRSSEMFIAAQAILKIGACFVPIEYYYPEARKAFIVQDCNAKAVIAGDADSSAFVDVPMVQFAECVDPGGLDLPAAEALQDQLAYIIYTSGSTGTPKGVFVRHDALAQMAQNWRCEFGFDAHMNVLQMASFGFDVAIADFFRTLCFGGKLVLCPKDTLSDPIGLAGLIKSEGINAADFVPAVLDSLTEVEDLARDCFSQFRLILCGSDHWPLDHALRLRAICPASCRIVHAYGLTETVVDALYFDVRQIEDGASSLPIGAPIGVNTALICGPNLNVLPQGAEGEICIQGKCLAGGYWQQDELTETKFVRQANGEILFRTGDLGRLNADGQIEFLGRIDQQIKVRGYRIDPSELEHAILGFEAKQVFVCERNGQLVAYVVGQSDMDALASHLRAALPDFMVPTHLVPMDSFPLTTNGKIDRDRLPQPEINQEYAAPIGDIEEKLAVIWHEFLGGAPIGRHDNFFERGGHSMLAVRMALKAGEMLGLEVDGTQVFAHPTLAEFAATVQQPNASGPKLTKRKHVTHMPPSFGQESLWLLAQDVEQNAAYNMPMGWQLTSDADVAAIKQALTALLERHEALRTSFVSVDGAPQLEIHMSAPPLNWREISSAVDQIGAEIAAEIARPFDLQEAPLLRACLIRNQDGQDLLLVTMNHIISDGWSMDIFAREFSELYATFKRGSANMLAPLDLQYSDFVAWQRENLTEEKRTEQADYWAKQLANAPSLLPLPTDHQRPAVQDFRGDSVPVKIEGELLTQLRAFAQQNATTVFSVALSAWSYMLAKLSGEKDVVTGVPTANRKPKEVEDIIGFFVNTLALRLDQTEIATPSALIKLASETLQEGQQRADIPFNHVVERLNPARSRSYSPIFQNMLAWENARGASGETCPSDFEPMPLQLDNAKFDLLLEATEFDDYIAGSLQFATSLFSRQTILKYARYFEHILTAFVQQPNAELVQIGLAPKERAQADLERWLQPVSDYDEALRTLPRFKAVCAAHANEMAIEKDGRQLSFDELEHCANRLTHDLLDAGYRFDQPVGIWADRSIETVISIFAILKAGGAIMPLDPSHPRDRLDFILRDAQAQLILSSDAKATNASIDANVQVHQVDLQGLLDSEAPVDFEDAVPSPLDPAYVLYTSGTTGTPKGVVQSHRTLDNVINWQFTDGITPRRVLQFASLTFDVSMQEIFTSLCAGSSVVLISQDIAKDVANLAGFIAAQKIDRAFLPVAVLHIIAETCGDLDEFGGCEFITAGEALKITDAVRQNLPKLGKYALNNHYGPTETHVVTHHRLPLDSISDWPHVSPIGKPIANTNLYILDEVQNPVPDGVVGELYLGGNNVALGYLNRPDLTAERFLDDPFSPREGAKMFKSGDLVWRDEDGVLHYLGRADDQVKIRGFRVEPGEIETALRAHPNVRDCVVLARPRPNGPLALAAYFTGAISAEELRALAKEKLPEYMVPTAWQHLDKMPLNSSGKIDRKALPAPNWQETTADKTPLRTETETALGKIWSAVLGVNEIGANDDFFALGGHSLLAAKLVFRINQHFEIDLKLSDLMGHSLLEDLAAHIDRQANKGIVSTQITLTPDPDNRYAPFPLGDIQQAYLVGRNDEFDLGGVGAHSYNELRIRNFDVERFEDALNKVIARHDMLRAIFTDDGQQQILAKVPAYKIAVHDISDQGSEAQERALDANRNRLSHQVFDAGQWPLFGFEVTLLNDTLCHLHMSLDALILDAASTSIFLYELNRFYAEPSLELPEIGVSFRDYVLAEQEFRKSESYRADLDYWLSHYDDMPAGPQLPLVRTPESLKAPEFVRREKVMSRDEWAALKQVANEQQVTPSGLLLAAFCLTLNRYAQSGEFSLSLPLFNRLPVHPEIDRVIGDFTSVLLYRQRAEKDQKFAAFAQNIQQDLWRDMDHAKISGIEIMRELGRKFGVQPSGLPIVFNSTLTEMVEGANAEAEVKAFDAENVHTITQTPQVWLDHTIMEEQGELIFNWDSIDALFPDGLMDAMFADYCQLLDVLRDDAQWQARTEELFDQKLLDQPTPLADLTTLNGLFERQAALTPDNVAVIAHDRTLTYAEVLREAQALAARLQDHGCAPGDIVGIFLEPSWQQTVAVLGILMAGGVYLPLDRNLPAARLGKILDKTNSRIVLVEDGFAEPDLLPPHVEAVNVDKGADGSKPAPVERNIDDLAYIIFTSGSTGEPKGVMIDHGGACTTIYDINERIGLHQEDRILGVSALNFDLSVYDIFGTLSKGAALVVPEAEKSRDPQHWLELINAHDVSVWNSVPALLGLLADHANAMSAPYSLRVAMMSGDWIPLDLPSKVRAQSPETQIWSLGGATEASIWSICYPIESVDPSWKSIPYGKALKGQSFHVLDEQLNARPTWVVGELYIGGRGVALGYYGDQERTDAAFIKHPKTGERLYRTGDLGRILPDGNIEFMGRADTQVKVQGYRIELGEIEAALDKHAAVDAAAVRIWGDTMEEKRLAAYVVTSDRGLTEDALREHLAQLLPAYEIPSSISFIDQMPLSANGKVDRKKLPKPELKAQASVARELAPDEQRIVAIVEKVLKQSAIAIDANLLALGATSLDIVRISNALAAEMGFRPKLARFMRAPTVSTLFDIWQETCPVVEPEPEQTEAAPRVIEDKAEREAFKVAEKGRRKFGPDAKRVPLDIEPEERDVFEANRSVREFSDASVDKRTFSKLLAAIMQNPAEGRPRFQYASAGGLYPVQTYIYVKPDRVMGVPGGCYYVDPKDRTLVATGTGKSLSADAYDYFVNRPTFEGGAFALFFVADDAAIRPLYGDQGRDMSLIEAGLVAQHLTHRAGEIGLGLCGIGEMINEALCELFDLGPNHQLIYSMIGGVPATTPAQDDPSEEMEEFEI</sequence>
<dbReference type="InterPro" id="IPR010071">
    <property type="entry name" value="AA_adenyl_dom"/>
</dbReference>
<dbReference type="Gene3D" id="3.30.559.30">
    <property type="entry name" value="Nonribosomal peptide synthetase, condensation domain"/>
    <property type="match status" value="3"/>
</dbReference>
<dbReference type="InterPro" id="IPR045851">
    <property type="entry name" value="AMP-bd_C_sf"/>
</dbReference>
<dbReference type="InterPro" id="IPR020845">
    <property type="entry name" value="AMP-binding_CS"/>
</dbReference>
<dbReference type="EMBL" id="SNYR01000001">
    <property type="protein sequence ID" value="TDQ66268.1"/>
    <property type="molecule type" value="Genomic_DNA"/>
</dbReference>
<dbReference type="GO" id="GO:0031177">
    <property type="term" value="F:phosphopantetheine binding"/>
    <property type="evidence" value="ECO:0007669"/>
    <property type="project" value="InterPro"/>
</dbReference>
<evidence type="ECO:0000256" key="3">
    <source>
        <dbReference type="ARBA" id="ARBA00022553"/>
    </source>
</evidence>
<accession>A0A4V3DBE7</accession>
<dbReference type="NCBIfam" id="TIGR01733">
    <property type="entry name" value="AA-adenyl-dom"/>
    <property type="match status" value="3"/>
</dbReference>
<dbReference type="Pfam" id="PF13193">
    <property type="entry name" value="AMP-binding_C"/>
    <property type="match status" value="2"/>
</dbReference>
<dbReference type="Gene3D" id="3.30.300.30">
    <property type="match status" value="3"/>
</dbReference>
<dbReference type="SUPFAM" id="SSF55469">
    <property type="entry name" value="FMN-dependent nitroreductase-like"/>
    <property type="match status" value="1"/>
</dbReference>
<dbReference type="FunFam" id="3.40.50.980:FF:000001">
    <property type="entry name" value="Non-ribosomal peptide synthetase"/>
    <property type="match status" value="1"/>
</dbReference>
<dbReference type="Proteomes" id="UP000295391">
    <property type="component" value="Unassembled WGS sequence"/>
</dbReference>
<keyword evidence="7" id="KW-1185">Reference proteome</keyword>
<keyword evidence="3" id="KW-0597">Phosphoprotein</keyword>
<dbReference type="CDD" id="cd19535">
    <property type="entry name" value="Cyc_NRPS"/>
    <property type="match status" value="1"/>
</dbReference>
<dbReference type="FunFam" id="3.40.50.12780:FF:000012">
    <property type="entry name" value="Non-ribosomal peptide synthetase"/>
    <property type="match status" value="1"/>
</dbReference>
<dbReference type="FunFam" id="1.10.1200.10:FF:000005">
    <property type="entry name" value="Nonribosomal peptide synthetase 1"/>
    <property type="match status" value="1"/>
</dbReference>
<dbReference type="PROSITE" id="PS50075">
    <property type="entry name" value="CARRIER"/>
    <property type="match status" value="3"/>
</dbReference>
<dbReference type="Gene3D" id="3.40.50.12780">
    <property type="entry name" value="N-terminal domain of ligase-like"/>
    <property type="match status" value="2"/>
</dbReference>
<organism evidence="6 7">
    <name type="scientific">Maritalea mobilis</name>
    <dbReference type="NCBI Taxonomy" id="483324"/>
    <lineage>
        <taxon>Bacteria</taxon>
        <taxon>Pseudomonadati</taxon>
        <taxon>Pseudomonadota</taxon>
        <taxon>Alphaproteobacteria</taxon>
        <taxon>Hyphomicrobiales</taxon>
        <taxon>Devosiaceae</taxon>
        <taxon>Maritalea</taxon>
    </lineage>
</organism>
<dbReference type="GO" id="GO:0016874">
    <property type="term" value="F:ligase activity"/>
    <property type="evidence" value="ECO:0007669"/>
    <property type="project" value="UniProtKB-KW"/>
</dbReference>
<dbReference type="PROSITE" id="PS00012">
    <property type="entry name" value="PHOSPHOPANTETHEINE"/>
    <property type="match status" value="1"/>
</dbReference>
<dbReference type="Gene3D" id="2.30.38.10">
    <property type="entry name" value="Luciferase, Domain 3"/>
    <property type="match status" value="1"/>
</dbReference>
<dbReference type="InterPro" id="IPR001242">
    <property type="entry name" value="Condensation_dom"/>
</dbReference>
<dbReference type="FunFam" id="3.30.559.10:FF:000023">
    <property type="entry name" value="Non-ribosomal peptide synthetase"/>
    <property type="match status" value="1"/>
</dbReference>
<dbReference type="InterPro" id="IPR029479">
    <property type="entry name" value="Nitroreductase"/>
</dbReference>
<comment type="cofactor">
    <cofactor evidence="1">
        <name>pantetheine 4'-phosphate</name>
        <dbReference type="ChEBI" id="CHEBI:47942"/>
    </cofactor>
</comment>
<dbReference type="InterPro" id="IPR025110">
    <property type="entry name" value="AMP-bd_C"/>
</dbReference>
<dbReference type="FunFam" id="3.30.559.30:FF:000006">
    <property type="entry name" value="Yersiniabactin polyketide/non-ribosomal peptide synthetase"/>
    <property type="match status" value="1"/>
</dbReference>
<reference evidence="6 7" key="1">
    <citation type="submission" date="2019-03" db="EMBL/GenBank/DDBJ databases">
        <title>Genomic Encyclopedia of Type Strains, Phase III (KMG-III): the genomes of soil and plant-associated and newly described type strains.</title>
        <authorList>
            <person name="Whitman W."/>
        </authorList>
    </citation>
    <scope>NUCLEOTIDE SEQUENCE [LARGE SCALE GENOMIC DNA]</scope>
    <source>
        <strain evidence="6 7">CGMCC 1.7002</strain>
    </source>
</reference>
<dbReference type="GO" id="GO:0016491">
    <property type="term" value="F:oxidoreductase activity"/>
    <property type="evidence" value="ECO:0007669"/>
    <property type="project" value="InterPro"/>
</dbReference>
<dbReference type="GO" id="GO:0043041">
    <property type="term" value="P:amino acid activation for nonribosomal peptide biosynthetic process"/>
    <property type="evidence" value="ECO:0007669"/>
    <property type="project" value="TreeGrafter"/>
</dbReference>
<dbReference type="InterPro" id="IPR009081">
    <property type="entry name" value="PP-bd_ACP"/>
</dbReference>
<dbReference type="CDD" id="cd19531">
    <property type="entry name" value="LCL_NRPS-like"/>
    <property type="match status" value="2"/>
</dbReference>
<dbReference type="InterPro" id="IPR000873">
    <property type="entry name" value="AMP-dep_synth/lig_dom"/>
</dbReference>
<evidence type="ECO:0000256" key="2">
    <source>
        <dbReference type="ARBA" id="ARBA00022450"/>
    </source>
</evidence>
<evidence type="ECO:0000313" key="6">
    <source>
        <dbReference type="EMBL" id="TDQ66268.1"/>
    </source>
</evidence>
<dbReference type="Gene3D" id="3.40.50.980">
    <property type="match status" value="2"/>
</dbReference>
<evidence type="ECO:0000256" key="4">
    <source>
        <dbReference type="ARBA" id="ARBA00022598"/>
    </source>
</evidence>
<dbReference type="SUPFAM" id="SSF56801">
    <property type="entry name" value="Acetyl-CoA synthetase-like"/>
    <property type="match status" value="3"/>
</dbReference>
<dbReference type="CDD" id="cd12114">
    <property type="entry name" value="A_NRPS_TlmIV_like"/>
    <property type="match status" value="1"/>
</dbReference>
<evidence type="ECO:0000256" key="1">
    <source>
        <dbReference type="ARBA" id="ARBA00001957"/>
    </source>
</evidence>
<dbReference type="NCBIfam" id="NF003417">
    <property type="entry name" value="PRK04813.1"/>
    <property type="match status" value="3"/>
</dbReference>
<dbReference type="RefSeq" id="WP_133570973.1">
    <property type="nucleotide sequence ID" value="NZ_SNYR01000001.1"/>
</dbReference>
<proteinExistence type="predicted"/>
<dbReference type="GO" id="GO:0044550">
    <property type="term" value="P:secondary metabolite biosynthetic process"/>
    <property type="evidence" value="ECO:0007669"/>
    <property type="project" value="TreeGrafter"/>
</dbReference>
<protein>
    <submittedName>
        <fullName evidence="6">Amino acid adenylation domain-containing protein</fullName>
    </submittedName>
</protein>
<dbReference type="Pfam" id="PF00501">
    <property type="entry name" value="AMP-binding"/>
    <property type="match status" value="3"/>
</dbReference>
<dbReference type="CDD" id="cd02142">
    <property type="entry name" value="McbC_SagB-like_oxidoreductase"/>
    <property type="match status" value="1"/>
</dbReference>
<evidence type="ECO:0000313" key="7">
    <source>
        <dbReference type="Proteomes" id="UP000295391"/>
    </source>
</evidence>
<dbReference type="PROSITE" id="PS00455">
    <property type="entry name" value="AMP_BINDING"/>
    <property type="match status" value="3"/>
</dbReference>
<dbReference type="InterPro" id="IPR023213">
    <property type="entry name" value="CAT-like_dom_sf"/>
</dbReference>
<feature type="domain" description="Carrier" evidence="5">
    <location>
        <begin position="2029"/>
        <end position="2104"/>
    </location>
</feature>
<feature type="domain" description="Carrier" evidence="5">
    <location>
        <begin position="3079"/>
        <end position="3154"/>
    </location>
</feature>
<evidence type="ECO:0000259" key="5">
    <source>
        <dbReference type="PROSITE" id="PS50075"/>
    </source>
</evidence>
<dbReference type="Pfam" id="PF00550">
    <property type="entry name" value="PP-binding"/>
    <property type="match status" value="3"/>
</dbReference>
<keyword evidence="2" id="KW-0596">Phosphopantetheine</keyword>
<dbReference type="Gene3D" id="1.10.1200.10">
    <property type="entry name" value="ACP-like"/>
    <property type="match status" value="3"/>
</dbReference>
<dbReference type="CDD" id="cd05930">
    <property type="entry name" value="A_NRPS"/>
    <property type="match status" value="1"/>
</dbReference>
<dbReference type="PANTHER" id="PTHR45527:SF1">
    <property type="entry name" value="FATTY ACID SYNTHASE"/>
    <property type="match status" value="1"/>
</dbReference>
<dbReference type="Pfam" id="PF00881">
    <property type="entry name" value="Nitroreductase"/>
    <property type="match status" value="1"/>
</dbReference>
<dbReference type="InterPro" id="IPR036736">
    <property type="entry name" value="ACP-like_sf"/>
</dbReference>
<dbReference type="GO" id="GO:0005737">
    <property type="term" value="C:cytoplasm"/>
    <property type="evidence" value="ECO:0007669"/>
    <property type="project" value="TreeGrafter"/>
</dbReference>
<dbReference type="Gene3D" id="3.40.109.10">
    <property type="entry name" value="NADH Oxidase"/>
    <property type="match status" value="1"/>
</dbReference>